<accession>A0A8S5P932</accession>
<evidence type="ECO:0000313" key="1">
    <source>
        <dbReference type="EMBL" id="DAE02905.1"/>
    </source>
</evidence>
<protein>
    <submittedName>
        <fullName evidence="1">Uncharacterized protein</fullName>
    </submittedName>
</protein>
<reference evidence="1" key="1">
    <citation type="journal article" date="2021" name="Proc. Natl. Acad. Sci. U.S.A.">
        <title>A Catalog of Tens of Thousands of Viruses from Human Metagenomes Reveals Hidden Associations with Chronic Diseases.</title>
        <authorList>
            <person name="Tisza M.J."/>
            <person name="Buck C.B."/>
        </authorList>
    </citation>
    <scope>NUCLEOTIDE SEQUENCE</scope>
    <source>
        <strain evidence="1">Ct8Hx23</strain>
    </source>
</reference>
<sequence>MAFCNLLITFPLTMSSKDYILTSRTESKNRGGQNAEHVH</sequence>
<organism evidence="1">
    <name type="scientific">Siphoviridae sp. ct8Hx23</name>
    <dbReference type="NCBI Taxonomy" id="2825360"/>
    <lineage>
        <taxon>Viruses</taxon>
        <taxon>Duplodnaviria</taxon>
        <taxon>Heunggongvirae</taxon>
        <taxon>Uroviricota</taxon>
        <taxon>Caudoviricetes</taxon>
    </lineage>
</organism>
<name>A0A8S5P932_9CAUD</name>
<proteinExistence type="predicted"/>
<dbReference type="EMBL" id="BK015355">
    <property type="protein sequence ID" value="DAE02905.1"/>
    <property type="molecule type" value="Genomic_DNA"/>
</dbReference>